<dbReference type="Pfam" id="PF15159">
    <property type="entry name" value="PIG-Y"/>
    <property type="match status" value="1"/>
</dbReference>
<dbReference type="AlphaFoldDB" id="A0A9P8HCX4"/>
<feature type="transmembrane region" description="Helical" evidence="3">
    <location>
        <begin position="254"/>
        <end position="282"/>
    </location>
</feature>
<feature type="region of interest" description="Disordered" evidence="2">
    <location>
        <begin position="653"/>
        <end position="734"/>
    </location>
</feature>
<dbReference type="Proteomes" id="UP000826573">
    <property type="component" value="Unassembled WGS sequence"/>
</dbReference>
<keyword evidence="3" id="KW-1133">Transmembrane helix</keyword>
<keyword evidence="3" id="KW-0472">Membrane</keyword>
<evidence type="ECO:0008006" key="6">
    <source>
        <dbReference type="Google" id="ProtNLM"/>
    </source>
</evidence>
<feature type="transmembrane region" description="Helical" evidence="3">
    <location>
        <begin position="302"/>
        <end position="323"/>
    </location>
</feature>
<dbReference type="PANTHER" id="PTHR39400">
    <property type="entry name" value="YALI0E29227P"/>
    <property type="match status" value="1"/>
</dbReference>
<dbReference type="InterPro" id="IPR008610">
    <property type="entry name" value="Ebp2"/>
</dbReference>
<evidence type="ECO:0000313" key="5">
    <source>
        <dbReference type="Proteomes" id="UP000826573"/>
    </source>
</evidence>
<feature type="compositionally biased region" description="Acidic residues" evidence="2">
    <location>
        <begin position="390"/>
        <end position="406"/>
    </location>
</feature>
<feature type="region of interest" description="Disordered" evidence="2">
    <location>
        <begin position="376"/>
        <end position="408"/>
    </location>
</feature>
<keyword evidence="5" id="KW-1185">Reference proteome</keyword>
<dbReference type="InterPro" id="IPR029164">
    <property type="entry name" value="PIG-Y"/>
</dbReference>
<accession>A0A9P8HCX4</accession>
<dbReference type="PANTHER" id="PTHR39400:SF1">
    <property type="entry name" value="PIG-P DOMAIN-CONTAINING PROTEIN"/>
    <property type="match status" value="1"/>
</dbReference>
<feature type="region of interest" description="Disordered" evidence="2">
    <location>
        <begin position="24"/>
        <end position="62"/>
    </location>
</feature>
<reference evidence="4 5" key="1">
    <citation type="submission" date="2021-08" db="EMBL/GenBank/DDBJ databases">
        <title>The highly contiguous genome resource for Trichoderma semiorbis FJ059, a fungal antagonistic to plant pathogens.</title>
        <authorList>
            <person name="Liu T."/>
        </authorList>
    </citation>
    <scope>NUCLEOTIDE SEQUENCE [LARGE SCALE GENOMIC DNA]</scope>
    <source>
        <strain evidence="4 5">FJ059</strain>
    </source>
</reference>
<feature type="compositionally biased region" description="Acidic residues" evidence="2">
    <location>
        <begin position="446"/>
        <end position="475"/>
    </location>
</feature>
<evidence type="ECO:0000313" key="4">
    <source>
        <dbReference type="EMBL" id="KAH0522109.1"/>
    </source>
</evidence>
<evidence type="ECO:0000256" key="2">
    <source>
        <dbReference type="SAM" id="MobiDB-lite"/>
    </source>
</evidence>
<protein>
    <recommendedName>
        <fullName evidence="6">rRNA-processing protein EBP2</fullName>
    </recommendedName>
</protein>
<feature type="compositionally biased region" description="Polar residues" evidence="2">
    <location>
        <begin position="34"/>
        <end position="53"/>
    </location>
</feature>
<name>A0A9P8HCX4_9HYPO</name>
<gene>
    <name evidence="4" type="ORF">TsFJ059_006014</name>
</gene>
<proteinExistence type="predicted"/>
<evidence type="ECO:0000256" key="3">
    <source>
        <dbReference type="SAM" id="Phobius"/>
    </source>
</evidence>
<sequence length="734" mass="81343">MDSYANSSALPNIALESRRIEPRALSVHSRHGESSNPNTAYKSASMSTSIDQEATQRDEAEASTVHVRAMVAAVQQQKTRRRRGSLRKVALLGRGAQRDRRDWPLAIETDAIADAPISESARFGPASGSGSTVHNALGLNISPISSPTNEYPCQPNLNLIGSPAPSACFDAGMGGSERQADMYNFTTDEEDIIQLGTHASQSLRSSLPLSSGSESYYAGRTATERRQKAKSPLSYYASTLPQPGVGWDYSETEWWGWVVLTVTWFVFVMGMGSCFGVWSWAWDVGKTPYAPPELEDDLTLPIVGYYPALIILTCVMAWAWVVCKTHIDSKKSPPQRSASLRQKEFKMVTRSKLRSALAAEKGVDFSKLKQQKKAKETAKRKALKAGSKDQEDEDEGASDNEVEEDQEKMNLDAIYESDTSESSIELEKRLPRKAAAGQQKSKLEAVEQEEDEDEEEDEEEIPVSDLEDLEEDEKEDIVPHTRLTINNTSALLAALDRISMPTDKTVPFATHQSVVSSAQTTESIPDVSDDLQRELAFYSQCLEAVRVGRSRLISEGVPFSRPKDYFAEMVKEDAHMEKIKAKLVEEASAKKAAAEARKLRDLKKFGKQVQVSKLQERQKAKREVLDKIKTLKRKRQEHSSDVGTKEADIFDVSVDNEIAKHSQRSGSGRQQPGARPVNGKRQKKNEKYGFGGKKRHAKSGDAMSSGDLSRFNVKKMKAKSSRPGKSRRKAAASK</sequence>
<keyword evidence="3" id="KW-0812">Transmembrane</keyword>
<feature type="coiled-coil region" evidence="1">
    <location>
        <begin position="614"/>
        <end position="641"/>
    </location>
</feature>
<keyword evidence="1" id="KW-0175">Coiled coil</keyword>
<evidence type="ECO:0000256" key="1">
    <source>
        <dbReference type="SAM" id="Coils"/>
    </source>
</evidence>
<organism evidence="4 5">
    <name type="scientific">Trichoderma semiorbis</name>
    <dbReference type="NCBI Taxonomy" id="1491008"/>
    <lineage>
        <taxon>Eukaryota</taxon>
        <taxon>Fungi</taxon>
        <taxon>Dikarya</taxon>
        <taxon>Ascomycota</taxon>
        <taxon>Pezizomycotina</taxon>
        <taxon>Sordariomycetes</taxon>
        <taxon>Hypocreomycetidae</taxon>
        <taxon>Hypocreales</taxon>
        <taxon>Hypocreaceae</taxon>
        <taxon>Trichoderma</taxon>
    </lineage>
</organism>
<feature type="region of interest" description="Disordered" evidence="2">
    <location>
        <begin position="430"/>
        <end position="479"/>
    </location>
</feature>
<comment type="caution">
    <text evidence="4">The sequence shown here is derived from an EMBL/GenBank/DDBJ whole genome shotgun (WGS) entry which is preliminary data.</text>
</comment>
<dbReference type="EMBL" id="JAIMJC010000007">
    <property type="protein sequence ID" value="KAH0522109.1"/>
    <property type="molecule type" value="Genomic_DNA"/>
</dbReference>
<dbReference type="Pfam" id="PF05890">
    <property type="entry name" value="Ebp2"/>
    <property type="match status" value="1"/>
</dbReference>
<feature type="compositionally biased region" description="Basic residues" evidence="2">
    <location>
        <begin position="712"/>
        <end position="734"/>
    </location>
</feature>